<dbReference type="InterPro" id="IPR058240">
    <property type="entry name" value="rSAM_sf"/>
</dbReference>
<evidence type="ECO:0000256" key="2">
    <source>
        <dbReference type="ARBA" id="ARBA00022723"/>
    </source>
</evidence>
<reference evidence="5 6" key="1">
    <citation type="submission" date="2017-03" db="EMBL/GenBank/DDBJ databases">
        <title>Genome sequence of Clostridium hungatei DSM 14427.</title>
        <authorList>
            <person name="Poehlein A."/>
            <person name="Daniel R."/>
        </authorList>
    </citation>
    <scope>NUCLEOTIDE SEQUENCE [LARGE SCALE GENOMIC DNA]</scope>
    <source>
        <strain evidence="5 6">DSM 14427</strain>
    </source>
</reference>
<evidence type="ECO:0000256" key="3">
    <source>
        <dbReference type="ARBA" id="ARBA00023004"/>
    </source>
</evidence>
<dbReference type="SFLD" id="SFLDG01102">
    <property type="entry name" value="Uncharacterised_Radical_SAM_Su"/>
    <property type="match status" value="1"/>
</dbReference>
<organism evidence="5 6">
    <name type="scientific">Ruminiclostridium hungatei</name>
    <name type="common">Clostridium hungatei</name>
    <dbReference type="NCBI Taxonomy" id="48256"/>
    <lineage>
        <taxon>Bacteria</taxon>
        <taxon>Bacillati</taxon>
        <taxon>Bacillota</taxon>
        <taxon>Clostridia</taxon>
        <taxon>Eubacteriales</taxon>
        <taxon>Oscillospiraceae</taxon>
        <taxon>Ruminiclostridium</taxon>
    </lineage>
</organism>
<evidence type="ECO:0000313" key="5">
    <source>
        <dbReference type="EMBL" id="OPX43670.1"/>
    </source>
</evidence>
<dbReference type="EMBL" id="MZGX01000015">
    <property type="protein sequence ID" value="OPX43670.1"/>
    <property type="molecule type" value="Genomic_DNA"/>
</dbReference>
<dbReference type="OrthoDB" id="9801154at2"/>
<dbReference type="GO" id="GO:0046872">
    <property type="term" value="F:metal ion binding"/>
    <property type="evidence" value="ECO:0007669"/>
    <property type="project" value="UniProtKB-KW"/>
</dbReference>
<sequence>MDLLEKLGILADAAKYDVSCSSSGGTRNNNKGVGNSFAAGICHTWADDGRCVSLLKILLSNECIYDCVYCVNRASNDIPRASFTADEIIDLTMNFYRRNYIEGLFLSSAVLKNPSHTMELMLEIVRRLRNEQAFFGYIHLKAIPGADQRLIHEAGMYVDRMSVNIELPSDKGLEVLAPQKPVKALLKPMQQISQGIAEHKEHPAFKRGGSGTNSAGLFTPSVQSDSSSFPESLPDADFSRRELAGRNSGKYFVPAGQSTQLIVGATPDRDLSILKLSEALYGKFSLKRVYYSAYVPTLSDPRLPAIIKPPLLREHRLYQADWLLRFYGFEADELLSKTNPDFDPQLDPKAFWALRNLHLFPLEVNKAEYEMLLRVPGIGVKSAQRIVAARRVNKLNFDNLKKMGIVLKRAGHFITCQGKTYESFSQNEHIVKEALTSAKLLPQGKKAVPGQMSLFSTLNETGLGENMSDLYLFSSPENTKEWLSYYTQPQDGRLLLSDIHL</sequence>
<dbReference type="NCBIfam" id="TIGR03916">
    <property type="entry name" value="rSAM_link_UDG"/>
    <property type="match status" value="1"/>
</dbReference>
<dbReference type="Proteomes" id="UP000191554">
    <property type="component" value="Unassembled WGS sequence"/>
</dbReference>
<dbReference type="RefSeq" id="WP_080064821.1">
    <property type="nucleotide sequence ID" value="NZ_MZGX01000015.1"/>
</dbReference>
<name>A0A1V4SIH5_RUMHU</name>
<keyword evidence="2" id="KW-0479">Metal-binding</keyword>
<protein>
    <recommendedName>
        <fullName evidence="7">Radical SAM superfamily protein</fullName>
    </recommendedName>
</protein>
<dbReference type="InterPro" id="IPR051675">
    <property type="entry name" value="Endo/Exo/Phosphatase_dom_1"/>
</dbReference>
<dbReference type="SUPFAM" id="SSF47781">
    <property type="entry name" value="RuvA domain 2-like"/>
    <property type="match status" value="1"/>
</dbReference>
<dbReference type="PANTHER" id="PTHR21180:SF9">
    <property type="entry name" value="TYPE II SECRETION SYSTEM PROTEIN K"/>
    <property type="match status" value="1"/>
</dbReference>
<keyword evidence="1" id="KW-0949">S-adenosyl-L-methionine</keyword>
<keyword evidence="6" id="KW-1185">Reference proteome</keyword>
<proteinExistence type="predicted"/>
<keyword evidence="3" id="KW-0408">Iron</keyword>
<evidence type="ECO:0000256" key="4">
    <source>
        <dbReference type="ARBA" id="ARBA00023014"/>
    </source>
</evidence>
<evidence type="ECO:0008006" key="7">
    <source>
        <dbReference type="Google" id="ProtNLM"/>
    </source>
</evidence>
<dbReference type="SFLD" id="SFLDS00029">
    <property type="entry name" value="Radical_SAM"/>
    <property type="match status" value="1"/>
</dbReference>
<dbReference type="PANTHER" id="PTHR21180">
    <property type="entry name" value="ENDONUCLEASE/EXONUCLEASE/PHOSPHATASE FAMILY DOMAIN-CONTAINING PROTEIN 1"/>
    <property type="match status" value="1"/>
</dbReference>
<dbReference type="Gene3D" id="3.20.20.70">
    <property type="entry name" value="Aldolase class I"/>
    <property type="match status" value="1"/>
</dbReference>
<dbReference type="InterPro" id="IPR007197">
    <property type="entry name" value="rSAM"/>
</dbReference>
<dbReference type="STRING" id="48256.CLHUN_23900"/>
<evidence type="ECO:0000256" key="1">
    <source>
        <dbReference type="ARBA" id="ARBA00022691"/>
    </source>
</evidence>
<evidence type="ECO:0000313" key="6">
    <source>
        <dbReference type="Proteomes" id="UP000191554"/>
    </source>
</evidence>
<dbReference type="SUPFAM" id="SSF102114">
    <property type="entry name" value="Radical SAM enzymes"/>
    <property type="match status" value="1"/>
</dbReference>
<gene>
    <name evidence="5" type="ORF">CLHUN_23900</name>
</gene>
<dbReference type="AlphaFoldDB" id="A0A1V4SIH5"/>
<comment type="caution">
    <text evidence="5">The sequence shown here is derived from an EMBL/GenBank/DDBJ whole genome shotgun (WGS) entry which is preliminary data.</text>
</comment>
<dbReference type="InterPro" id="IPR010994">
    <property type="entry name" value="RuvA_2-like"/>
</dbReference>
<dbReference type="Gene3D" id="1.10.150.320">
    <property type="entry name" value="Photosystem II 12 kDa extrinsic protein"/>
    <property type="match status" value="1"/>
</dbReference>
<dbReference type="InterPro" id="IPR013785">
    <property type="entry name" value="Aldolase_TIM"/>
</dbReference>
<dbReference type="InterPro" id="IPR023874">
    <property type="entry name" value="DNA_rSAM_put"/>
</dbReference>
<dbReference type="CDD" id="cd01335">
    <property type="entry name" value="Radical_SAM"/>
    <property type="match status" value="1"/>
</dbReference>
<dbReference type="GO" id="GO:0051536">
    <property type="term" value="F:iron-sulfur cluster binding"/>
    <property type="evidence" value="ECO:0007669"/>
    <property type="project" value="UniProtKB-KW"/>
</dbReference>
<dbReference type="GO" id="GO:0003824">
    <property type="term" value="F:catalytic activity"/>
    <property type="evidence" value="ECO:0007669"/>
    <property type="project" value="InterPro"/>
</dbReference>
<accession>A0A1V4SIH5</accession>
<keyword evidence="4" id="KW-0411">Iron-sulfur</keyword>